<organism evidence="9 10">
    <name type="scientific">Cannabis sativa</name>
    <name type="common">Hemp</name>
    <name type="synonym">Marijuana</name>
    <dbReference type="NCBI Taxonomy" id="3483"/>
    <lineage>
        <taxon>Eukaryota</taxon>
        <taxon>Viridiplantae</taxon>
        <taxon>Streptophyta</taxon>
        <taxon>Embryophyta</taxon>
        <taxon>Tracheophyta</taxon>
        <taxon>Spermatophyta</taxon>
        <taxon>Magnoliopsida</taxon>
        <taxon>eudicotyledons</taxon>
        <taxon>Gunneridae</taxon>
        <taxon>Pentapetalae</taxon>
        <taxon>rosids</taxon>
        <taxon>fabids</taxon>
        <taxon>Rosales</taxon>
        <taxon>Cannabaceae</taxon>
        <taxon>Cannabis</taxon>
    </lineage>
</organism>
<dbReference type="InterPro" id="IPR051420">
    <property type="entry name" value="Ser_Thr_Kinases_DiverseReg"/>
</dbReference>
<gene>
    <name evidence="9" type="ORF">G4B88_008287</name>
</gene>
<evidence type="ECO:0000256" key="1">
    <source>
        <dbReference type="ARBA" id="ARBA00012513"/>
    </source>
</evidence>
<sequence length="115" mass="12508">MGKHPGDLLSKLMSSSSSSSIQHTLLSEIIDNRPSPPRNRLIEGDIVLIAMLGFACLNAKPNCRPTMKLVSQQLLAPKTLLAKRFSDVSLGQLMFPTEISLNPNLGHGCFAKTLH</sequence>
<keyword evidence="3" id="KW-0808">Transferase</keyword>
<comment type="caution">
    <text evidence="9">The sequence shown here is derived from an EMBL/GenBank/DDBJ whole genome shotgun (WGS) entry which is preliminary data.</text>
</comment>
<proteinExistence type="predicted"/>
<keyword evidence="10" id="KW-1185">Reference proteome</keyword>
<keyword evidence="5" id="KW-0418">Kinase</keyword>
<dbReference type="GO" id="GO:0005524">
    <property type="term" value="F:ATP binding"/>
    <property type="evidence" value="ECO:0007669"/>
    <property type="project" value="UniProtKB-KW"/>
</dbReference>
<comment type="catalytic activity">
    <reaction evidence="7">
        <text>L-threonyl-[protein] + ATP = O-phospho-L-threonyl-[protein] + ADP + H(+)</text>
        <dbReference type="Rhea" id="RHEA:46608"/>
        <dbReference type="Rhea" id="RHEA-COMP:11060"/>
        <dbReference type="Rhea" id="RHEA-COMP:11605"/>
        <dbReference type="ChEBI" id="CHEBI:15378"/>
        <dbReference type="ChEBI" id="CHEBI:30013"/>
        <dbReference type="ChEBI" id="CHEBI:30616"/>
        <dbReference type="ChEBI" id="CHEBI:61977"/>
        <dbReference type="ChEBI" id="CHEBI:456216"/>
        <dbReference type="EC" id="2.7.11.1"/>
    </reaction>
</comment>
<evidence type="ECO:0000313" key="9">
    <source>
        <dbReference type="EMBL" id="KAF4371572.1"/>
    </source>
</evidence>
<keyword evidence="6" id="KW-0067">ATP-binding</keyword>
<evidence type="ECO:0000256" key="3">
    <source>
        <dbReference type="ARBA" id="ARBA00022679"/>
    </source>
</evidence>
<protein>
    <recommendedName>
        <fullName evidence="1">non-specific serine/threonine protein kinase</fullName>
        <ecNumber evidence="1">2.7.11.1</ecNumber>
    </recommendedName>
</protein>
<reference evidence="9 10" key="1">
    <citation type="journal article" date="2020" name="bioRxiv">
        <title>Sequence and annotation of 42 cannabis genomes reveals extensive copy number variation in cannabinoid synthesis and pathogen resistance genes.</title>
        <authorList>
            <person name="Mckernan K.J."/>
            <person name="Helbert Y."/>
            <person name="Kane L.T."/>
            <person name="Ebling H."/>
            <person name="Zhang L."/>
            <person name="Liu B."/>
            <person name="Eaton Z."/>
            <person name="Mclaughlin S."/>
            <person name="Kingan S."/>
            <person name="Baybayan P."/>
            <person name="Concepcion G."/>
            <person name="Jordan M."/>
            <person name="Riva A."/>
            <person name="Barbazuk W."/>
            <person name="Harkins T."/>
        </authorList>
    </citation>
    <scope>NUCLEOTIDE SEQUENCE [LARGE SCALE GENOMIC DNA]</scope>
    <source>
        <strain evidence="10">cv. Jamaican Lion 4</strain>
        <tissue evidence="9">Leaf</tissue>
    </source>
</reference>
<dbReference type="PANTHER" id="PTHR48005:SF16">
    <property type="entry name" value="MDIS1-INTERACTING RECEPTOR LIKE KINASE 2-LIKE ISOFORM X1"/>
    <property type="match status" value="1"/>
</dbReference>
<evidence type="ECO:0000256" key="8">
    <source>
        <dbReference type="ARBA" id="ARBA00048679"/>
    </source>
</evidence>
<name>A0A7J6FLJ3_CANSA</name>
<keyword evidence="4" id="KW-0547">Nucleotide-binding</keyword>
<dbReference type="AlphaFoldDB" id="A0A7J6FLJ3"/>
<dbReference type="PANTHER" id="PTHR48005">
    <property type="entry name" value="LEUCINE RICH REPEAT KINASE 2"/>
    <property type="match status" value="1"/>
</dbReference>
<evidence type="ECO:0000256" key="4">
    <source>
        <dbReference type="ARBA" id="ARBA00022741"/>
    </source>
</evidence>
<evidence type="ECO:0000256" key="6">
    <source>
        <dbReference type="ARBA" id="ARBA00022840"/>
    </source>
</evidence>
<dbReference type="Proteomes" id="UP000583929">
    <property type="component" value="Unassembled WGS sequence"/>
</dbReference>
<evidence type="ECO:0000313" key="10">
    <source>
        <dbReference type="Proteomes" id="UP000583929"/>
    </source>
</evidence>
<dbReference type="GO" id="GO:0004674">
    <property type="term" value="F:protein serine/threonine kinase activity"/>
    <property type="evidence" value="ECO:0007669"/>
    <property type="project" value="UniProtKB-KW"/>
</dbReference>
<evidence type="ECO:0000256" key="7">
    <source>
        <dbReference type="ARBA" id="ARBA00047899"/>
    </source>
</evidence>
<evidence type="ECO:0000256" key="2">
    <source>
        <dbReference type="ARBA" id="ARBA00022527"/>
    </source>
</evidence>
<evidence type="ECO:0000256" key="5">
    <source>
        <dbReference type="ARBA" id="ARBA00022777"/>
    </source>
</evidence>
<comment type="catalytic activity">
    <reaction evidence="8">
        <text>L-seryl-[protein] + ATP = O-phospho-L-seryl-[protein] + ADP + H(+)</text>
        <dbReference type="Rhea" id="RHEA:17989"/>
        <dbReference type="Rhea" id="RHEA-COMP:9863"/>
        <dbReference type="Rhea" id="RHEA-COMP:11604"/>
        <dbReference type="ChEBI" id="CHEBI:15378"/>
        <dbReference type="ChEBI" id="CHEBI:29999"/>
        <dbReference type="ChEBI" id="CHEBI:30616"/>
        <dbReference type="ChEBI" id="CHEBI:83421"/>
        <dbReference type="ChEBI" id="CHEBI:456216"/>
        <dbReference type="EC" id="2.7.11.1"/>
    </reaction>
</comment>
<dbReference type="EC" id="2.7.11.1" evidence="1"/>
<keyword evidence="2" id="KW-0723">Serine/threonine-protein kinase</keyword>
<accession>A0A7J6FLJ3</accession>
<dbReference type="EMBL" id="JAATIQ010000195">
    <property type="protein sequence ID" value="KAF4371572.1"/>
    <property type="molecule type" value="Genomic_DNA"/>
</dbReference>